<dbReference type="RefSeq" id="WP_209461281.1">
    <property type="nucleotide sequence ID" value="NZ_CP110224.1"/>
</dbReference>
<evidence type="ECO:0000313" key="4">
    <source>
        <dbReference type="Proteomes" id="UP001519345"/>
    </source>
</evidence>
<dbReference type="Proteomes" id="UP001519345">
    <property type="component" value="Unassembled WGS sequence"/>
</dbReference>
<dbReference type="EMBL" id="JAGGKX010000001">
    <property type="protein sequence ID" value="MBP1968039.1"/>
    <property type="molecule type" value="Genomic_DNA"/>
</dbReference>
<dbReference type="NCBIfam" id="NF047421">
    <property type="entry name" value="YfmH_fam"/>
    <property type="match status" value="1"/>
</dbReference>
<dbReference type="InterPro" id="IPR050361">
    <property type="entry name" value="MPP/UQCRC_Complex"/>
</dbReference>
<comment type="caution">
    <text evidence="3">The sequence shown here is derived from an EMBL/GenBank/DDBJ whole genome shotgun (WGS) entry which is preliminary data.</text>
</comment>
<dbReference type="PANTHER" id="PTHR11851">
    <property type="entry name" value="METALLOPROTEASE"/>
    <property type="match status" value="1"/>
</dbReference>
<dbReference type="InterPro" id="IPR011249">
    <property type="entry name" value="Metalloenz_LuxS/M16"/>
</dbReference>
<protein>
    <submittedName>
        <fullName evidence="3">Zn-dependent peptidase</fullName>
    </submittedName>
</protein>
<gene>
    <name evidence="3" type="ORF">J2Z83_000131</name>
</gene>
<feature type="domain" description="Peptidase M16 N-terminal" evidence="1">
    <location>
        <begin position="63"/>
        <end position="175"/>
    </location>
</feature>
<dbReference type="Pfam" id="PF00675">
    <property type="entry name" value="Peptidase_M16"/>
    <property type="match status" value="1"/>
</dbReference>
<accession>A0ABS4IAS9</accession>
<proteinExistence type="predicted"/>
<feature type="domain" description="Peptidase M16 C-terminal" evidence="2">
    <location>
        <begin position="181"/>
        <end position="362"/>
    </location>
</feature>
<dbReference type="PANTHER" id="PTHR11851:SF134">
    <property type="entry name" value="ZINC-DEPENDENT PROTEASE"/>
    <property type="match status" value="1"/>
</dbReference>
<evidence type="ECO:0000259" key="2">
    <source>
        <dbReference type="Pfam" id="PF05193"/>
    </source>
</evidence>
<dbReference type="Gene3D" id="3.30.830.10">
    <property type="entry name" value="Metalloenzyme, LuxS/M16 peptidase-like"/>
    <property type="match status" value="2"/>
</dbReference>
<evidence type="ECO:0000259" key="1">
    <source>
        <dbReference type="Pfam" id="PF00675"/>
    </source>
</evidence>
<dbReference type="SUPFAM" id="SSF63411">
    <property type="entry name" value="LuxS/MPP-like metallohydrolase"/>
    <property type="match status" value="2"/>
</dbReference>
<dbReference type="InterPro" id="IPR011765">
    <property type="entry name" value="Pept_M16_N"/>
</dbReference>
<name>A0ABS4IAS9_9BACI</name>
<reference evidence="3 4" key="1">
    <citation type="submission" date="2021-03" db="EMBL/GenBank/DDBJ databases">
        <title>Genomic Encyclopedia of Type Strains, Phase IV (KMG-IV): sequencing the most valuable type-strain genomes for metagenomic binning, comparative biology and taxonomic classification.</title>
        <authorList>
            <person name="Goeker M."/>
        </authorList>
    </citation>
    <scope>NUCLEOTIDE SEQUENCE [LARGE SCALE GENOMIC DNA]</scope>
    <source>
        <strain evidence="3 4">DSM 25609</strain>
    </source>
</reference>
<keyword evidence="4" id="KW-1185">Reference proteome</keyword>
<dbReference type="InterPro" id="IPR007863">
    <property type="entry name" value="Peptidase_M16_C"/>
</dbReference>
<sequence length="427" mass="48726">MNKQTYNDMDETIYTETLDNGLTVFLLPKQEMSKTYGVFSTDYGSIDQRFVPIKENETTTVPEGIAHFLEHKLFEKEDRDVFADFAKQAASPNAFTSFTKTAYLFAATNHIEKNVETLIDFVQDPYFSEESVEKEKGIIAQEINMFDDEPDSQSFMGTIKAMFEKHPVNIDIAGTVKSINTITKDDLYTCYNTFYHPANMTLFIAGNFDAESMMNLIQTNQQSKEFEEMDTIERELPDEPAEVAKKENKISMPVSIPKCTVGIKESSSELKGEAFLKKDLLQSMIMDHYFSKGGSFYQKLYSENLIDGSFYFETNLEKSFGYSLIGSNTENPDDFAEKVKALLKSTASDSLSSEEFERMKKKKVGQLLRAMNSLEFIANKYVDYHTLDIDLFDVLPTLQAITLDEVNDFLQDWIKEDRLAVCKIAAE</sequence>
<organism evidence="3 4">
    <name type="scientific">Virgibacillus natechei</name>
    <dbReference type="NCBI Taxonomy" id="1216297"/>
    <lineage>
        <taxon>Bacteria</taxon>
        <taxon>Bacillati</taxon>
        <taxon>Bacillota</taxon>
        <taxon>Bacilli</taxon>
        <taxon>Bacillales</taxon>
        <taxon>Bacillaceae</taxon>
        <taxon>Virgibacillus</taxon>
    </lineage>
</organism>
<dbReference type="Pfam" id="PF05193">
    <property type="entry name" value="Peptidase_M16_C"/>
    <property type="match status" value="1"/>
</dbReference>
<evidence type="ECO:0000313" key="3">
    <source>
        <dbReference type="EMBL" id="MBP1968039.1"/>
    </source>
</evidence>